<dbReference type="Proteomes" id="UP000324639">
    <property type="component" value="Chromosome Bgt_-01"/>
</dbReference>
<feature type="signal peptide" evidence="1">
    <location>
        <begin position="1"/>
        <end position="21"/>
    </location>
</feature>
<organism evidence="2 3">
    <name type="scientific">Blumeria graminis f. sp. tritici</name>
    <dbReference type="NCBI Taxonomy" id="62690"/>
    <lineage>
        <taxon>Eukaryota</taxon>
        <taxon>Fungi</taxon>
        <taxon>Dikarya</taxon>
        <taxon>Ascomycota</taxon>
        <taxon>Pezizomycotina</taxon>
        <taxon>Leotiomycetes</taxon>
        <taxon>Erysiphales</taxon>
        <taxon>Erysiphaceae</taxon>
        <taxon>Blumeria</taxon>
    </lineage>
</organism>
<reference evidence="2 3" key="1">
    <citation type="submission" date="2018-08" db="EMBL/GenBank/DDBJ databases">
        <authorList>
            <person name="Muller C M."/>
        </authorList>
    </citation>
    <scope>NUCLEOTIDE SEQUENCE [LARGE SCALE GENOMIC DNA]</scope>
</reference>
<protein>
    <submittedName>
        <fullName evidence="2">Bgt-55040</fullName>
    </submittedName>
</protein>
<accession>A0A9X9PQ61</accession>
<dbReference type="AlphaFoldDB" id="A0A9X9PQ61"/>
<evidence type="ECO:0000256" key="1">
    <source>
        <dbReference type="SAM" id="SignalP"/>
    </source>
</evidence>
<proteinExistence type="predicted"/>
<name>A0A9X9PQ61_BLUGR</name>
<evidence type="ECO:0000313" key="3">
    <source>
        <dbReference type="Proteomes" id="UP000324639"/>
    </source>
</evidence>
<dbReference type="EMBL" id="LR026984">
    <property type="protein sequence ID" value="VCU38843.1"/>
    <property type="molecule type" value="Genomic_DNA"/>
</dbReference>
<sequence>MEGAVVCLLVVFSGMARVAWAPTPLRKKTSKIIFRVE</sequence>
<feature type="chain" id="PRO_5040773739" evidence="1">
    <location>
        <begin position="22"/>
        <end position="37"/>
    </location>
</feature>
<evidence type="ECO:0000313" key="2">
    <source>
        <dbReference type="EMBL" id="VCU38843.1"/>
    </source>
</evidence>
<keyword evidence="1" id="KW-0732">Signal</keyword>
<keyword evidence="3" id="KW-1185">Reference proteome</keyword>
<gene>
    <name evidence="2" type="ORF">BGT96224V316_LOCUS627</name>
</gene>